<gene>
    <name evidence="12" type="ORF">RCOM_0008390</name>
</gene>
<feature type="binding site" evidence="9">
    <location>
        <position position="131"/>
    </location>
    <ligand>
        <name>Zn(2+)</name>
        <dbReference type="ChEBI" id="CHEBI:29105"/>
        <label>1</label>
    </ligand>
</feature>
<keyword evidence="5 9" id="KW-0862">Zinc</keyword>
<dbReference type="PANTHER" id="PTHR10201:SF311">
    <property type="entry name" value="PEPTIDASE METALLOPEPTIDASE DOMAIN-CONTAINING PROTEIN"/>
    <property type="match status" value="1"/>
</dbReference>
<evidence type="ECO:0000256" key="8">
    <source>
        <dbReference type="PIRSR" id="PIRSR621190-1"/>
    </source>
</evidence>
<evidence type="ECO:0000256" key="5">
    <source>
        <dbReference type="ARBA" id="ARBA00022833"/>
    </source>
</evidence>
<dbReference type="PROSITE" id="PS00546">
    <property type="entry name" value="CYSTEINE_SWITCH"/>
    <property type="match status" value="1"/>
</dbReference>
<dbReference type="eggNOG" id="KOG1565">
    <property type="taxonomic scope" value="Eukaryota"/>
</dbReference>
<keyword evidence="7" id="KW-0865">Zymogen</keyword>
<feature type="binding site" evidence="9">
    <location>
        <position position="138"/>
    </location>
    <ligand>
        <name>Ca(2+)</name>
        <dbReference type="ChEBI" id="CHEBI:29108"/>
        <label>3</label>
    </ligand>
</feature>
<dbReference type="GO" id="GO:0031012">
    <property type="term" value="C:extracellular matrix"/>
    <property type="evidence" value="ECO:0007669"/>
    <property type="project" value="InterPro"/>
</dbReference>
<evidence type="ECO:0000313" key="13">
    <source>
        <dbReference type="Proteomes" id="UP000008311"/>
    </source>
</evidence>
<feature type="binding site" evidence="9">
    <location>
        <position position="180"/>
    </location>
    <ligand>
        <name>Zn(2+)</name>
        <dbReference type="ChEBI" id="CHEBI:29105"/>
        <label>2</label>
        <note>catalytic</note>
    </ligand>
</feature>
<reference evidence="13" key="1">
    <citation type="journal article" date="2010" name="Nat. Biotechnol.">
        <title>Draft genome sequence of the oilseed species Ricinus communis.</title>
        <authorList>
            <person name="Chan A.P."/>
            <person name="Crabtree J."/>
            <person name="Zhao Q."/>
            <person name="Lorenzi H."/>
            <person name="Orvis J."/>
            <person name="Puiu D."/>
            <person name="Melake-Berhan A."/>
            <person name="Jones K.M."/>
            <person name="Redman J."/>
            <person name="Chen G."/>
            <person name="Cahoon E.B."/>
            <person name="Gedil M."/>
            <person name="Stanke M."/>
            <person name="Haas B.J."/>
            <person name="Wortman J.R."/>
            <person name="Fraser-Liggett C.M."/>
            <person name="Ravel J."/>
            <person name="Rabinowicz P.D."/>
        </authorList>
    </citation>
    <scope>NUCLEOTIDE SEQUENCE [LARGE SCALE GENOMIC DNA]</scope>
    <source>
        <strain evidence="13">cv. Hale</strain>
    </source>
</reference>
<dbReference type="PANTHER" id="PTHR10201">
    <property type="entry name" value="MATRIX METALLOPROTEINASE"/>
    <property type="match status" value="1"/>
</dbReference>
<dbReference type="SMART" id="SM00235">
    <property type="entry name" value="ZnMc"/>
    <property type="match status" value="1"/>
</dbReference>
<dbReference type="InterPro" id="IPR033739">
    <property type="entry name" value="M10A_MMP"/>
</dbReference>
<evidence type="ECO:0000256" key="10">
    <source>
        <dbReference type="PIRSR" id="PIRSR621190-5"/>
    </source>
</evidence>
<evidence type="ECO:0000256" key="2">
    <source>
        <dbReference type="ARBA" id="ARBA00022723"/>
    </source>
</evidence>
<dbReference type="InterPro" id="IPR021158">
    <property type="entry name" value="Pept_M10A_Zn_BS"/>
</dbReference>
<dbReference type="GO" id="GO:0030574">
    <property type="term" value="P:collagen catabolic process"/>
    <property type="evidence" value="ECO:0000318"/>
    <property type="project" value="GO_Central"/>
</dbReference>
<dbReference type="AlphaFoldDB" id="B9T6S0"/>
<feature type="binding site" evidence="9">
    <location>
        <position position="152"/>
    </location>
    <ligand>
        <name>Ca(2+)</name>
        <dbReference type="ChEBI" id="CHEBI:29108"/>
        <label>2</label>
    </ligand>
</feature>
<feature type="binding site" evidence="9">
    <location>
        <position position="139"/>
    </location>
    <ligand>
        <name>Ca(2+)</name>
        <dbReference type="ChEBI" id="CHEBI:29108"/>
        <label>3</label>
    </ligand>
</feature>
<feature type="binding site" evidence="9">
    <location>
        <position position="156"/>
    </location>
    <ligand>
        <name>Zn(2+)</name>
        <dbReference type="ChEBI" id="CHEBI:29105"/>
        <label>1</label>
    </ligand>
</feature>
<dbReference type="GO" id="GO:0004222">
    <property type="term" value="F:metalloendopeptidase activity"/>
    <property type="evidence" value="ECO:0000318"/>
    <property type="project" value="GO_Central"/>
</dbReference>
<accession>B9T6S0</accession>
<feature type="binding site" evidence="9">
    <location>
        <position position="158"/>
    </location>
    <ligand>
        <name>Ca(2+)</name>
        <dbReference type="ChEBI" id="CHEBI:29108"/>
        <label>3</label>
    </ligand>
</feature>
<evidence type="ECO:0000313" key="12">
    <source>
        <dbReference type="EMBL" id="EEF28446.1"/>
    </source>
</evidence>
<feature type="binding site" evidence="9">
    <location>
        <position position="133"/>
    </location>
    <ligand>
        <name>Zn(2+)</name>
        <dbReference type="ChEBI" id="CHEBI:29105"/>
        <label>1</label>
    </ligand>
</feature>
<feature type="domain" description="Peptidase metallopeptidase" evidence="11">
    <location>
        <begin position="65"/>
        <end position="225"/>
    </location>
</feature>
<comment type="cofactor">
    <cofactor evidence="9">
        <name>Zn(2+)</name>
        <dbReference type="ChEBI" id="CHEBI:29105"/>
    </cofactor>
    <text evidence="9">Binds 2 Zn(2+) ions per subunit.</text>
</comment>
<feature type="binding site" evidence="9">
    <location>
        <position position="146"/>
    </location>
    <ligand>
        <name>Zn(2+)</name>
        <dbReference type="ChEBI" id="CHEBI:29105"/>
        <label>1</label>
    </ligand>
</feature>
<dbReference type="PRINTS" id="PR00138">
    <property type="entry name" value="MATRIXIN"/>
</dbReference>
<dbReference type="CDD" id="cd04278">
    <property type="entry name" value="ZnMc_MMP"/>
    <property type="match status" value="1"/>
</dbReference>
<dbReference type="InterPro" id="IPR024079">
    <property type="entry name" value="MetalloPept_cat_dom_sf"/>
</dbReference>
<feature type="binding site" evidence="9">
    <location>
        <position position="198"/>
    </location>
    <ligand>
        <name>Zn(2+)</name>
        <dbReference type="ChEBI" id="CHEBI:29105"/>
        <label>2</label>
        <note>catalytic</note>
    </ligand>
</feature>
<dbReference type="EMBL" id="EQ974638">
    <property type="protein sequence ID" value="EEF28446.1"/>
    <property type="molecule type" value="Genomic_DNA"/>
</dbReference>
<feature type="binding site" description="in inhibited form" evidence="9">
    <location>
        <position position="31"/>
    </location>
    <ligand>
        <name>Zn(2+)</name>
        <dbReference type="ChEBI" id="CHEBI:29105"/>
        <label>2</label>
        <note>catalytic</note>
    </ligand>
</feature>
<keyword evidence="1" id="KW-0645">Protease</keyword>
<evidence type="ECO:0000259" key="11">
    <source>
        <dbReference type="SMART" id="SM00235"/>
    </source>
</evidence>
<dbReference type="InterPro" id="IPR006026">
    <property type="entry name" value="Peptidase_Metallo"/>
</dbReference>
<organism evidence="12 13">
    <name type="scientific">Ricinus communis</name>
    <name type="common">Castor bean</name>
    <dbReference type="NCBI Taxonomy" id="3988"/>
    <lineage>
        <taxon>Eukaryota</taxon>
        <taxon>Viridiplantae</taxon>
        <taxon>Streptophyta</taxon>
        <taxon>Embryophyta</taxon>
        <taxon>Tracheophyta</taxon>
        <taxon>Spermatophyta</taxon>
        <taxon>Magnoliopsida</taxon>
        <taxon>eudicotyledons</taxon>
        <taxon>Gunneridae</taxon>
        <taxon>Pentapetalae</taxon>
        <taxon>rosids</taxon>
        <taxon>fabids</taxon>
        <taxon>Malpighiales</taxon>
        <taxon>Euphorbiaceae</taxon>
        <taxon>Acalyphoideae</taxon>
        <taxon>Acalypheae</taxon>
        <taxon>Ricinus</taxon>
    </lineage>
</organism>
<dbReference type="GO" id="GO:0006508">
    <property type="term" value="P:proteolysis"/>
    <property type="evidence" value="ECO:0007669"/>
    <property type="project" value="UniProtKB-KW"/>
</dbReference>
<keyword evidence="4 12" id="KW-0378">Hydrolase</keyword>
<evidence type="ECO:0000256" key="6">
    <source>
        <dbReference type="ARBA" id="ARBA00023049"/>
    </source>
</evidence>
<feature type="short sequence motif" description="Cysteine switch" evidence="10">
    <location>
        <begin position="29"/>
        <end position="36"/>
    </location>
</feature>
<dbReference type="Pfam" id="PF00413">
    <property type="entry name" value="Peptidase_M10"/>
    <property type="match status" value="1"/>
</dbReference>
<dbReference type="EC" id="3.4.24.7" evidence="12"/>
<dbReference type="GO" id="GO:0008270">
    <property type="term" value="F:zinc ion binding"/>
    <property type="evidence" value="ECO:0007669"/>
    <property type="project" value="InterPro"/>
</dbReference>
<evidence type="ECO:0000256" key="1">
    <source>
        <dbReference type="ARBA" id="ARBA00022670"/>
    </source>
</evidence>
<dbReference type="InterPro" id="IPR036365">
    <property type="entry name" value="PGBD-like_sf"/>
</dbReference>
<dbReference type="GO" id="GO:0030198">
    <property type="term" value="P:extracellular matrix organization"/>
    <property type="evidence" value="ECO:0000318"/>
    <property type="project" value="GO_Central"/>
</dbReference>
<feature type="active site" evidence="8">
    <location>
        <position position="181"/>
    </location>
</feature>
<feature type="binding site" evidence="9">
    <location>
        <position position="141"/>
    </location>
    <ligand>
        <name>Ca(2+)</name>
        <dbReference type="ChEBI" id="CHEBI:29108"/>
        <label>3</label>
    </ligand>
</feature>
<dbReference type="MEROPS" id="M10.A05"/>
<dbReference type="Gene3D" id="3.40.390.10">
    <property type="entry name" value="Collagenase (Catalytic Domain)"/>
    <property type="match status" value="1"/>
</dbReference>
<dbReference type="InParanoid" id="B9T6S0"/>
<evidence type="ECO:0000256" key="9">
    <source>
        <dbReference type="PIRSR" id="PIRSR621190-2"/>
    </source>
</evidence>
<proteinExistence type="predicted"/>
<dbReference type="InterPro" id="IPR001818">
    <property type="entry name" value="Pept_M10_metallopeptidase"/>
</dbReference>
<feature type="binding site" evidence="9">
    <location>
        <position position="184"/>
    </location>
    <ligand>
        <name>Zn(2+)</name>
        <dbReference type="ChEBI" id="CHEBI:29105"/>
        <label>2</label>
        <note>catalytic</note>
    </ligand>
</feature>
<feature type="binding site" evidence="9">
    <location>
        <position position="190"/>
    </location>
    <ligand>
        <name>Zn(2+)</name>
        <dbReference type="ChEBI" id="CHEBI:29105"/>
        <label>2</label>
        <note>catalytic</note>
    </ligand>
</feature>
<evidence type="ECO:0000256" key="4">
    <source>
        <dbReference type="ARBA" id="ARBA00022801"/>
    </source>
</evidence>
<dbReference type="SUPFAM" id="SSF55486">
    <property type="entry name" value="Metalloproteases ('zincins'), catalytic domain"/>
    <property type="match status" value="1"/>
</dbReference>
<dbReference type="InterPro" id="IPR021190">
    <property type="entry name" value="Pept_M10A"/>
</dbReference>
<dbReference type="SUPFAM" id="SSF47090">
    <property type="entry name" value="PGBD-like"/>
    <property type="match status" value="1"/>
</dbReference>
<feature type="binding site" evidence="9">
    <location>
        <position position="161"/>
    </location>
    <ligand>
        <name>Ca(2+)</name>
        <dbReference type="ChEBI" id="CHEBI:29108"/>
        <label>3</label>
    </ligand>
</feature>
<evidence type="ECO:0000256" key="3">
    <source>
        <dbReference type="ARBA" id="ARBA00022729"/>
    </source>
</evidence>
<keyword evidence="6" id="KW-0482">Metalloprotease</keyword>
<sequence>MAIRNYQHNYHLKDTGILDNYTVSQMMKPRCGMPDVVTNNGTKHQSHNRKLMSIHSLVHYKFFHGEPRWPAERTHLRYRFRSSTQVPGTQNIGSICARAFQKWAEVTHFTFEEVASNAQAEIEIGFHRRSHGDGHPFDGRSGTLAHATAPTGGMFHFDGDENWSENPEANEVDLESVAVHEIGHLLGLHHSDDPNAVMYATFRYGITKRDLDSDDVQGIRALYGLQ</sequence>
<keyword evidence="3" id="KW-0732">Signal</keyword>
<protein>
    <submittedName>
        <fullName evidence="12">Metalloendoproteinase 1, putative</fullName>
        <ecNumber evidence="12">3.4.24.7</ecNumber>
    </submittedName>
</protein>
<dbReference type="Proteomes" id="UP000008311">
    <property type="component" value="Unassembled WGS sequence"/>
</dbReference>
<name>B9T6S0_RICCO</name>
<keyword evidence="2 9" id="KW-0479">Metal-binding</keyword>
<feature type="binding site" evidence="9">
    <location>
        <position position="161"/>
    </location>
    <ligand>
        <name>Ca(2+)</name>
        <dbReference type="ChEBI" id="CHEBI:29108"/>
        <label>1</label>
    </ligand>
</feature>
<comment type="cofactor">
    <cofactor evidence="9">
        <name>Ca(2+)</name>
        <dbReference type="ChEBI" id="CHEBI:29108"/>
    </cofactor>
    <text evidence="9">Can bind about 5 Ca(2+) ions per subunit.</text>
</comment>
<keyword evidence="13" id="KW-1185">Reference proteome</keyword>
<keyword evidence="9" id="KW-0106">Calcium</keyword>
<evidence type="ECO:0000256" key="7">
    <source>
        <dbReference type="ARBA" id="ARBA00023145"/>
    </source>
</evidence>